<dbReference type="InterPro" id="IPR024930">
    <property type="entry name" value="Skp_dom_sf"/>
</dbReference>
<evidence type="ECO:0000256" key="2">
    <source>
        <dbReference type="ARBA" id="ARBA00022729"/>
    </source>
</evidence>
<reference evidence="3" key="1">
    <citation type="journal article" date="2012" name="PLoS ONE">
        <title>Gene sets for utilization of primary and secondary nutrition supplies in the distal gut of endangered iberian lynx.</title>
        <authorList>
            <person name="Alcaide M."/>
            <person name="Messina E."/>
            <person name="Richter M."/>
            <person name="Bargiela R."/>
            <person name="Peplies J."/>
            <person name="Huws S.A."/>
            <person name="Newbold C.J."/>
            <person name="Golyshin P.N."/>
            <person name="Simon M.A."/>
            <person name="Lopez G."/>
            <person name="Yakimov M.M."/>
            <person name="Ferrer M."/>
        </authorList>
    </citation>
    <scope>NUCLEOTIDE SEQUENCE</scope>
</reference>
<dbReference type="GO" id="GO:0051082">
    <property type="term" value="F:unfolded protein binding"/>
    <property type="evidence" value="ECO:0007669"/>
    <property type="project" value="InterPro"/>
</dbReference>
<proteinExistence type="inferred from homology"/>
<dbReference type="GO" id="GO:0005829">
    <property type="term" value="C:cytosol"/>
    <property type="evidence" value="ECO:0007669"/>
    <property type="project" value="TreeGrafter"/>
</dbReference>
<dbReference type="SUPFAM" id="SSF111384">
    <property type="entry name" value="OmpH-like"/>
    <property type="match status" value="1"/>
</dbReference>
<dbReference type="GO" id="GO:0050821">
    <property type="term" value="P:protein stabilization"/>
    <property type="evidence" value="ECO:0007669"/>
    <property type="project" value="TreeGrafter"/>
</dbReference>
<protein>
    <submittedName>
        <fullName evidence="3">Cationic outer membrane protein OmpH</fullName>
    </submittedName>
</protein>
<comment type="caution">
    <text evidence="3">The sequence shown here is derived from an EMBL/GenBank/DDBJ whole genome shotgun (WGS) entry which is preliminary data.</text>
</comment>
<dbReference type="SMART" id="SM00935">
    <property type="entry name" value="OmpH"/>
    <property type="match status" value="1"/>
</dbReference>
<comment type="similarity">
    <text evidence="1">Belongs to the Skp family.</text>
</comment>
<dbReference type="AlphaFoldDB" id="J9GLD9"/>
<dbReference type="EMBL" id="AMCI01000556">
    <property type="protein sequence ID" value="EJX08702.1"/>
    <property type="molecule type" value="Genomic_DNA"/>
</dbReference>
<dbReference type="InterPro" id="IPR005632">
    <property type="entry name" value="Chaperone_Skp"/>
</dbReference>
<sequence length="172" mass="20075">MKRILLSLVCGVFAVCTMQAQNTKAYGYLSYDSLLHAMPEYVQVQHQMQQLRQKYEAEATYNEQKFRRLYAEFLQGQQEFPKNILLKRQRDLQDEMEKGLAFRHEADSLLQVARSQFLLPIREKLRVAIEAVGIERGYHYILNTDSNAYPFKHPAVSEDATPYVRAKLGLTR</sequence>
<organism evidence="3">
    <name type="scientific">gut metagenome</name>
    <dbReference type="NCBI Taxonomy" id="749906"/>
    <lineage>
        <taxon>unclassified sequences</taxon>
        <taxon>metagenomes</taxon>
        <taxon>organismal metagenomes</taxon>
    </lineage>
</organism>
<accession>J9GLD9</accession>
<evidence type="ECO:0000313" key="3">
    <source>
        <dbReference type="EMBL" id="EJX08702.1"/>
    </source>
</evidence>
<evidence type="ECO:0000256" key="1">
    <source>
        <dbReference type="ARBA" id="ARBA00009091"/>
    </source>
</evidence>
<dbReference type="Pfam" id="PF03938">
    <property type="entry name" value="OmpH"/>
    <property type="match status" value="1"/>
</dbReference>
<dbReference type="PANTHER" id="PTHR35089:SF1">
    <property type="entry name" value="CHAPERONE PROTEIN SKP"/>
    <property type="match status" value="1"/>
</dbReference>
<dbReference type="Gene3D" id="3.30.910.20">
    <property type="entry name" value="Skp domain"/>
    <property type="match status" value="1"/>
</dbReference>
<gene>
    <name evidence="3" type="ORF">EVA_03190</name>
</gene>
<keyword evidence="2" id="KW-0732">Signal</keyword>
<dbReference type="PANTHER" id="PTHR35089">
    <property type="entry name" value="CHAPERONE PROTEIN SKP"/>
    <property type="match status" value="1"/>
</dbReference>
<name>J9GLD9_9ZZZZ</name>